<dbReference type="GO" id="GO:0005615">
    <property type="term" value="C:extracellular space"/>
    <property type="evidence" value="ECO:0007669"/>
    <property type="project" value="TreeGrafter"/>
</dbReference>
<dbReference type="Pfam" id="PF00149">
    <property type="entry name" value="Metallophos"/>
    <property type="match status" value="1"/>
</dbReference>
<feature type="binding site" evidence="13">
    <location>
        <position position="287"/>
    </location>
    <ligand>
        <name>Zn(2+)</name>
        <dbReference type="ChEBI" id="CHEBI:29105"/>
        <label>2</label>
    </ligand>
</feature>
<evidence type="ECO:0000256" key="9">
    <source>
        <dbReference type="ARBA" id="ARBA00023180"/>
    </source>
</evidence>
<dbReference type="SUPFAM" id="SSF56300">
    <property type="entry name" value="Metallo-dependent phosphatases"/>
    <property type="match status" value="1"/>
</dbReference>
<evidence type="ECO:0000256" key="15">
    <source>
        <dbReference type="SAM" id="SignalP"/>
    </source>
</evidence>
<evidence type="ECO:0000313" key="17">
    <source>
        <dbReference type="EMBL" id="KAK7063315.1"/>
    </source>
</evidence>
<feature type="disulfide bond" evidence="14">
    <location>
        <begin position="88"/>
        <end position="99"/>
    </location>
</feature>
<feature type="disulfide bond" evidence="14">
    <location>
        <begin position="195"/>
        <end position="218"/>
    </location>
</feature>
<comment type="caution">
    <text evidence="17">The sequence shown here is derived from an EMBL/GenBank/DDBJ whole genome shotgun (WGS) entry which is preliminary data.</text>
</comment>
<dbReference type="InterPro" id="IPR008139">
    <property type="entry name" value="SaposinB_dom"/>
</dbReference>
<name>A0AAN8WLH2_HALRR</name>
<dbReference type="Gene3D" id="3.60.21.10">
    <property type="match status" value="1"/>
</dbReference>
<evidence type="ECO:0000256" key="5">
    <source>
        <dbReference type="ARBA" id="ARBA00022729"/>
    </source>
</evidence>
<evidence type="ECO:0000256" key="7">
    <source>
        <dbReference type="ARBA" id="ARBA00022833"/>
    </source>
</evidence>
<dbReference type="CDD" id="cd00842">
    <property type="entry name" value="MPP_ASMase"/>
    <property type="match status" value="1"/>
</dbReference>
<feature type="binding site" evidence="13">
    <location>
        <position position="431"/>
    </location>
    <ligand>
        <name>Zn(2+)</name>
        <dbReference type="ChEBI" id="CHEBI:29105"/>
        <label>1</label>
    </ligand>
</feature>
<evidence type="ECO:0000256" key="13">
    <source>
        <dbReference type="PIRSR" id="PIRSR000948-1"/>
    </source>
</evidence>
<dbReference type="PROSITE" id="PS50015">
    <property type="entry name" value="SAP_B"/>
    <property type="match status" value="1"/>
</dbReference>
<dbReference type="InterPro" id="IPR029052">
    <property type="entry name" value="Metallo-depent_PP-like"/>
</dbReference>
<dbReference type="EC" id="3.1.4.12" evidence="12"/>
<keyword evidence="7 13" id="KW-0862">Zinc</keyword>
<dbReference type="PIRSF" id="PIRSF000948">
    <property type="entry name" value="Sphingomy_PDE"/>
    <property type="match status" value="1"/>
</dbReference>
<evidence type="ECO:0000256" key="6">
    <source>
        <dbReference type="ARBA" id="ARBA00022801"/>
    </source>
</evidence>
<feature type="binding site" evidence="13">
    <location>
        <position position="429"/>
    </location>
    <ligand>
        <name>Zn(2+)</name>
        <dbReference type="ChEBI" id="CHEBI:29105"/>
        <label>2</label>
    </ligand>
</feature>
<evidence type="ECO:0000256" key="8">
    <source>
        <dbReference type="ARBA" id="ARBA00023157"/>
    </source>
</evidence>
<dbReference type="InterPro" id="IPR041805">
    <property type="entry name" value="ASMase/PPN1_MPP"/>
</dbReference>
<comment type="catalytic activity">
    <reaction evidence="11">
        <text>a sphingomyelin + H2O = phosphocholine + an N-acylsphing-4-enine + H(+)</text>
        <dbReference type="Rhea" id="RHEA:19253"/>
        <dbReference type="ChEBI" id="CHEBI:15377"/>
        <dbReference type="ChEBI" id="CHEBI:15378"/>
        <dbReference type="ChEBI" id="CHEBI:17636"/>
        <dbReference type="ChEBI" id="CHEBI:52639"/>
        <dbReference type="ChEBI" id="CHEBI:295975"/>
        <dbReference type="EC" id="3.1.4.12"/>
    </reaction>
    <physiologicalReaction direction="left-to-right" evidence="11">
        <dbReference type="Rhea" id="RHEA:19254"/>
    </physiologicalReaction>
</comment>
<dbReference type="PANTHER" id="PTHR10340:SF29">
    <property type="entry name" value="SPHINGOMYELIN PHOSPHODIESTERASE"/>
    <property type="match status" value="1"/>
</dbReference>
<comment type="subcellular location">
    <subcellularLocation>
        <location evidence="1">Secreted</location>
    </subcellularLocation>
</comment>
<dbReference type="Pfam" id="PF19272">
    <property type="entry name" value="ASMase_C"/>
    <property type="match status" value="1"/>
</dbReference>
<feature type="binding site" evidence="13">
    <location>
        <position position="176"/>
    </location>
    <ligand>
        <name>Zn(2+)</name>
        <dbReference type="ChEBI" id="CHEBI:29105"/>
        <label>1</label>
    </ligand>
</feature>
<accession>A0AAN8WLH2</accession>
<dbReference type="AlphaFoldDB" id="A0AAN8WLH2"/>
<keyword evidence="18" id="KW-1185">Reference proteome</keyword>
<dbReference type="GO" id="GO:0006685">
    <property type="term" value="P:sphingomyelin catabolic process"/>
    <property type="evidence" value="ECO:0007669"/>
    <property type="project" value="UniProtKB-UniRule"/>
</dbReference>
<keyword evidence="10 12" id="KW-0326">Glycosidase</keyword>
<dbReference type="EMBL" id="JAXCGZ010020878">
    <property type="protein sequence ID" value="KAK7063315.1"/>
    <property type="molecule type" value="Genomic_DNA"/>
</dbReference>
<dbReference type="GO" id="GO:0046872">
    <property type="term" value="F:metal ion binding"/>
    <property type="evidence" value="ECO:0007669"/>
    <property type="project" value="UniProtKB-KW"/>
</dbReference>
<proteinExistence type="inferred from homology"/>
<dbReference type="Proteomes" id="UP001381693">
    <property type="component" value="Unassembled WGS sequence"/>
</dbReference>
<evidence type="ECO:0000259" key="16">
    <source>
        <dbReference type="PROSITE" id="PS50015"/>
    </source>
</evidence>
<keyword evidence="9" id="KW-0325">Glycoprotein</keyword>
<dbReference type="InterPro" id="IPR011001">
    <property type="entry name" value="Saposin-like"/>
</dbReference>
<dbReference type="PANTHER" id="PTHR10340">
    <property type="entry name" value="SPHINGOMYELIN PHOSPHODIESTERASE"/>
    <property type="match status" value="1"/>
</dbReference>
<dbReference type="SUPFAM" id="SSF47862">
    <property type="entry name" value="Saposin"/>
    <property type="match status" value="1"/>
</dbReference>
<dbReference type="GO" id="GO:0061750">
    <property type="term" value="F:acid sphingomyelin phosphodiesterase activity"/>
    <property type="evidence" value="ECO:0007669"/>
    <property type="project" value="TreeGrafter"/>
</dbReference>
<comment type="function">
    <text evidence="12">Converts sphingomyelin to ceramide.</text>
</comment>
<feature type="chain" id="PRO_5042881992" description="Sphingomyelin phosphodiesterase" evidence="15">
    <location>
        <begin position="24"/>
        <end position="593"/>
    </location>
</feature>
<dbReference type="GO" id="GO:0016020">
    <property type="term" value="C:membrane"/>
    <property type="evidence" value="ECO:0007669"/>
    <property type="project" value="GOC"/>
</dbReference>
<evidence type="ECO:0000256" key="1">
    <source>
        <dbReference type="ARBA" id="ARBA00004613"/>
    </source>
</evidence>
<keyword evidence="4 13" id="KW-0479">Metal-binding</keyword>
<dbReference type="GO" id="GO:0016798">
    <property type="term" value="F:hydrolase activity, acting on glycosyl bonds"/>
    <property type="evidence" value="ECO:0007669"/>
    <property type="project" value="UniProtKB-KW"/>
</dbReference>
<protein>
    <recommendedName>
        <fullName evidence="12">Sphingomyelin phosphodiesterase</fullName>
        <ecNumber evidence="12">3.1.4.12</ecNumber>
    </recommendedName>
</protein>
<evidence type="ECO:0000313" key="18">
    <source>
        <dbReference type="Proteomes" id="UP001381693"/>
    </source>
</evidence>
<feature type="binding site" evidence="13">
    <location>
        <position position="395"/>
    </location>
    <ligand>
        <name>Zn(2+)</name>
        <dbReference type="ChEBI" id="CHEBI:29105"/>
        <label>2</label>
    </ligand>
</feature>
<evidence type="ECO:0000256" key="3">
    <source>
        <dbReference type="ARBA" id="ARBA00022525"/>
    </source>
</evidence>
<dbReference type="InterPro" id="IPR045473">
    <property type="entry name" value="ASM_C"/>
</dbReference>
<keyword evidence="5 15" id="KW-0732">Signal</keyword>
<keyword evidence="6 12" id="KW-0378">Hydrolase</keyword>
<keyword evidence="8 14" id="KW-1015">Disulfide bond</keyword>
<feature type="disulfide bond" evidence="14">
    <location>
        <begin position="57"/>
        <end position="134"/>
    </location>
</feature>
<gene>
    <name evidence="17" type="primary">SMPD1_3</name>
    <name evidence="17" type="ORF">SK128_007535</name>
</gene>
<dbReference type="InterPro" id="IPR011160">
    <property type="entry name" value="Sphingomy_PDE"/>
</dbReference>
<comment type="cofactor">
    <cofactor evidence="13">
        <name>Zn(2+)</name>
        <dbReference type="ChEBI" id="CHEBI:29105"/>
    </cofactor>
    <text evidence="13">Binds 2 Zn(2+) ions per subunit.</text>
</comment>
<reference evidence="17 18" key="1">
    <citation type="submission" date="2023-11" db="EMBL/GenBank/DDBJ databases">
        <title>Halocaridina rubra genome assembly.</title>
        <authorList>
            <person name="Smith C."/>
        </authorList>
    </citation>
    <scope>NUCLEOTIDE SEQUENCE [LARGE SCALE GENOMIC DNA]</scope>
    <source>
        <strain evidence="17">EP-1</strain>
        <tissue evidence="17">Whole</tissue>
    </source>
</reference>
<organism evidence="17 18">
    <name type="scientific">Halocaridina rubra</name>
    <name type="common">Hawaiian red shrimp</name>
    <dbReference type="NCBI Taxonomy" id="373956"/>
    <lineage>
        <taxon>Eukaryota</taxon>
        <taxon>Metazoa</taxon>
        <taxon>Ecdysozoa</taxon>
        <taxon>Arthropoda</taxon>
        <taxon>Crustacea</taxon>
        <taxon>Multicrustacea</taxon>
        <taxon>Malacostraca</taxon>
        <taxon>Eumalacostraca</taxon>
        <taxon>Eucarida</taxon>
        <taxon>Decapoda</taxon>
        <taxon>Pleocyemata</taxon>
        <taxon>Caridea</taxon>
        <taxon>Atyoidea</taxon>
        <taxon>Atyidae</taxon>
        <taxon>Halocaridina</taxon>
    </lineage>
</organism>
<evidence type="ECO:0000256" key="4">
    <source>
        <dbReference type="ARBA" id="ARBA00022723"/>
    </source>
</evidence>
<evidence type="ECO:0000256" key="12">
    <source>
        <dbReference type="PIRNR" id="PIRNR000948"/>
    </source>
</evidence>
<feature type="signal peptide" evidence="15">
    <location>
        <begin position="1"/>
        <end position="23"/>
    </location>
</feature>
<evidence type="ECO:0000256" key="11">
    <source>
        <dbReference type="ARBA" id="ARBA00047268"/>
    </source>
</evidence>
<sequence>MGNDRSVAIVILLLICFSTSVEALQSDPLRKIRLQSAATGPEDHFLRGYKANTNDACLACEVVVLILQEEIDLGVSYDNLTQEAILLCEAVSNYTQPFCQGYVPLVGPIVYHILTTNEVEAQDFCGMMMSSRGCATTNPYRDWSIQIHGEKPPVVPITLPDLDQPTLKVLHLADTHLDPFYLPGSNADCHNHLCCRADSGVPEFPEAGAWFWGDYRHCGSPRWMLEDMLTHIVNQHPDISYIIWTGDVVPHNKWSTTNEFNTQVVKETNDMMIHFFPDIPIFPVAGNHEMNPLDSFPNPEDYPEELSAEWLYEAMVDQWSRIVPGMDNATVLYGGFYSVLLKPAFRIISINSMFGYSSNLWLIENSTDVAFELQWLESELGKAEDAGELVHLLGHVPAGLIETERTWSREYNRIVQRYENIIRGQFFGHTHFDEYEVFLEGDRPIGVAYIAPSQTPWYDYNPSYRIYVIDGDRPDTTRLVLDHTTYTMNLTEAHETNVTRWFELYNAKRDYGMASLTPYDWMDLAYRMAENRTLFDVYWKHFVSAADPYLSEGCDDMCYEQRLCDVMTSNRNNLDACYGIVGKKQSAKSAING</sequence>
<evidence type="ECO:0000256" key="14">
    <source>
        <dbReference type="PIRSR" id="PIRSR000948-2"/>
    </source>
</evidence>
<dbReference type="GO" id="GO:0005764">
    <property type="term" value="C:lysosome"/>
    <property type="evidence" value="ECO:0007669"/>
    <property type="project" value="TreeGrafter"/>
</dbReference>
<evidence type="ECO:0000256" key="10">
    <source>
        <dbReference type="ARBA" id="ARBA00023295"/>
    </source>
</evidence>
<feature type="binding site" evidence="13">
    <location>
        <position position="247"/>
    </location>
    <ligand>
        <name>Zn(2+)</name>
        <dbReference type="ChEBI" id="CHEBI:29105"/>
        <label>1</label>
    </ligand>
</feature>
<feature type="binding site" evidence="13">
    <location>
        <position position="174"/>
    </location>
    <ligand>
        <name>Zn(2+)</name>
        <dbReference type="ChEBI" id="CHEBI:29105"/>
        <label>1</label>
    </ligand>
</feature>
<evidence type="ECO:0000256" key="2">
    <source>
        <dbReference type="ARBA" id="ARBA00008234"/>
    </source>
</evidence>
<dbReference type="GO" id="GO:0046513">
    <property type="term" value="P:ceramide biosynthetic process"/>
    <property type="evidence" value="ECO:0007669"/>
    <property type="project" value="TreeGrafter"/>
</dbReference>
<feature type="domain" description="Saposin B-type" evidence="16">
    <location>
        <begin position="53"/>
        <end position="138"/>
    </location>
</feature>
<feature type="binding site" evidence="13">
    <location>
        <position position="247"/>
    </location>
    <ligand>
        <name>Zn(2+)</name>
        <dbReference type="ChEBI" id="CHEBI:29105"/>
        <label>2</label>
    </ligand>
</feature>
<feature type="disulfide bond" evidence="14">
    <location>
        <begin position="189"/>
        <end position="194"/>
    </location>
</feature>
<comment type="similarity">
    <text evidence="2 12">Belongs to the acid sphingomyelinase family.</text>
</comment>
<feature type="disulfide bond" evidence="14">
    <location>
        <begin position="60"/>
        <end position="125"/>
    </location>
</feature>
<keyword evidence="3" id="KW-0964">Secreted</keyword>
<dbReference type="InterPro" id="IPR004843">
    <property type="entry name" value="Calcineurin-like_PHP"/>
</dbReference>
<feature type="disulfide bond" evidence="14">
    <location>
        <begin position="554"/>
        <end position="558"/>
    </location>
</feature>